<feature type="domain" description="Alpha-L-glutamate ligase-related protein ATP-grasp" evidence="1">
    <location>
        <begin position="8"/>
        <end position="244"/>
    </location>
</feature>
<organism evidence="2 3">
    <name type="scientific">Ancylobacter rudongensis</name>
    <dbReference type="NCBI Taxonomy" id="177413"/>
    <lineage>
        <taxon>Bacteria</taxon>
        <taxon>Pseudomonadati</taxon>
        <taxon>Pseudomonadota</taxon>
        <taxon>Alphaproteobacteria</taxon>
        <taxon>Hyphomicrobiales</taxon>
        <taxon>Xanthobacteraceae</taxon>
        <taxon>Ancylobacter</taxon>
    </lineage>
</organism>
<name>A0A1G4RQD8_9HYPH</name>
<proteinExistence type="predicted"/>
<dbReference type="STRING" id="177413.SAMN05660859_1843"/>
<reference evidence="3" key="1">
    <citation type="submission" date="2016-10" db="EMBL/GenBank/DDBJ databases">
        <authorList>
            <person name="Varghese N."/>
            <person name="Submissions S."/>
        </authorList>
    </citation>
    <scope>NUCLEOTIDE SEQUENCE [LARGE SCALE GENOMIC DNA]</scope>
    <source>
        <strain evidence="3">CGMCC 1.1761</strain>
    </source>
</reference>
<dbReference type="Pfam" id="PF14397">
    <property type="entry name" value="ATPgrasp_ST"/>
    <property type="match status" value="1"/>
</dbReference>
<protein>
    <submittedName>
        <fullName evidence="2">Sugar-transfer associated ATP-grasp</fullName>
    </submittedName>
</protein>
<dbReference type="AlphaFoldDB" id="A0A1G4RQD8"/>
<accession>A0A1G4RQD8</accession>
<evidence type="ECO:0000259" key="1">
    <source>
        <dbReference type="Pfam" id="PF14397"/>
    </source>
</evidence>
<dbReference type="SUPFAM" id="SSF56059">
    <property type="entry name" value="Glutathione synthetase ATP-binding domain-like"/>
    <property type="match status" value="1"/>
</dbReference>
<evidence type="ECO:0000313" key="3">
    <source>
        <dbReference type="Proteomes" id="UP000198889"/>
    </source>
</evidence>
<dbReference type="EMBL" id="FMTP01000002">
    <property type="protein sequence ID" value="SCW59084.1"/>
    <property type="molecule type" value="Genomic_DNA"/>
</dbReference>
<sequence>MARLGESAAHRLLADKLATAAVLGPVGIPFPALRGLCRKGEVLRPLAEIDEGGDLFVKPRHGRGGGGTFSLTRTGGTWQMNGRSVTASALLDRLSRAAEQDDLLVQERLVAAPDLADLVVHGRPPVLRVVTARYPGAAPFLHSALLSMGVPSSHPAHFLRGAVYAAVDPATGQLADGLSLGEPGERMTTLPWNGAPLTGRPLVALDGAVSIALRAMAALPPLPVVHWDFIPAVSGPVLLEGNTSGNWILACLPGLFGLEACPLTPMLASWRAAPPTGHPRSA</sequence>
<gene>
    <name evidence="2" type="ORF">SAMN05660859_1843</name>
</gene>
<evidence type="ECO:0000313" key="2">
    <source>
        <dbReference type="EMBL" id="SCW59084.1"/>
    </source>
</evidence>
<dbReference type="Proteomes" id="UP000198889">
    <property type="component" value="Unassembled WGS sequence"/>
</dbReference>
<keyword evidence="3" id="KW-1185">Reference proteome</keyword>
<dbReference type="InterPro" id="IPR039523">
    <property type="entry name" value="RimK-rel_E_lig_ATP-grasp"/>
</dbReference>